<dbReference type="SUPFAM" id="SSF53850">
    <property type="entry name" value="Periplasmic binding protein-like II"/>
    <property type="match status" value="1"/>
</dbReference>
<dbReference type="PANTHER" id="PTHR30346">
    <property type="entry name" value="TRANSCRIPTIONAL DUAL REGULATOR HCAR-RELATED"/>
    <property type="match status" value="1"/>
</dbReference>
<gene>
    <name evidence="6" type="ORF">A5481_08960</name>
</gene>
<dbReference type="InterPro" id="IPR036388">
    <property type="entry name" value="WH-like_DNA-bd_sf"/>
</dbReference>
<name>A0A179SDG5_9HYPH</name>
<dbReference type="PANTHER" id="PTHR30346:SF28">
    <property type="entry name" value="HTH-TYPE TRANSCRIPTIONAL REGULATOR CYNR"/>
    <property type="match status" value="1"/>
</dbReference>
<dbReference type="SUPFAM" id="SSF46785">
    <property type="entry name" value="Winged helix' DNA-binding domain"/>
    <property type="match status" value="1"/>
</dbReference>
<dbReference type="AlphaFoldDB" id="A0A179SDG5"/>
<comment type="similarity">
    <text evidence="1">Belongs to the LysR transcriptional regulatory family.</text>
</comment>
<dbReference type="Gene3D" id="1.10.10.10">
    <property type="entry name" value="Winged helix-like DNA-binding domain superfamily/Winged helix DNA-binding domain"/>
    <property type="match status" value="1"/>
</dbReference>
<keyword evidence="4" id="KW-0804">Transcription</keyword>
<dbReference type="Proteomes" id="UP000078316">
    <property type="component" value="Unassembled WGS sequence"/>
</dbReference>
<evidence type="ECO:0000313" key="6">
    <source>
        <dbReference type="EMBL" id="OAS25484.1"/>
    </source>
</evidence>
<dbReference type="GO" id="GO:0003700">
    <property type="term" value="F:DNA-binding transcription factor activity"/>
    <property type="evidence" value="ECO:0007669"/>
    <property type="project" value="InterPro"/>
</dbReference>
<feature type="domain" description="HTH lysR-type" evidence="5">
    <location>
        <begin position="22"/>
        <end position="79"/>
    </location>
</feature>
<dbReference type="FunFam" id="1.10.10.10:FF:000001">
    <property type="entry name" value="LysR family transcriptional regulator"/>
    <property type="match status" value="1"/>
</dbReference>
<dbReference type="PRINTS" id="PR00039">
    <property type="entry name" value="HTHLYSR"/>
</dbReference>
<evidence type="ECO:0000256" key="3">
    <source>
        <dbReference type="ARBA" id="ARBA00023125"/>
    </source>
</evidence>
<protein>
    <submittedName>
        <fullName evidence="6">LysR family transcriptional regulator</fullName>
    </submittedName>
</protein>
<evidence type="ECO:0000256" key="1">
    <source>
        <dbReference type="ARBA" id="ARBA00009437"/>
    </source>
</evidence>
<evidence type="ECO:0000256" key="4">
    <source>
        <dbReference type="ARBA" id="ARBA00023163"/>
    </source>
</evidence>
<sequence>MVQSSFVWIRSGNVPSRSRSPVELRHLRYFVAVAESLSFTAAAERLGVSQPPLSQQIRDLEAELGTPLLWRTSRSVALTPAGSAFLSRARAVLAEVEEACAEARAVGAGRTGTLDIGLTGSILAGPLGRLIRRFGERYPGVLVRLHEMPPGEQPAALHAHRTDLGFLRRPPDDPTLRTVRAWPEAVGVALPAGHRLAARAEIALGDLAGEAFVSLRLRDSRFATYLRDACLAAGFAPHLVQQVVESASLVNLVAAGLGVALVPESIGTLARPDIAYRRLASPAPVADVCALYRAPASAVTGNFLALMRDELGPTGPAASGSPGSASSIRS</sequence>
<dbReference type="Pfam" id="PF03466">
    <property type="entry name" value="LysR_substrate"/>
    <property type="match status" value="1"/>
</dbReference>
<evidence type="ECO:0000313" key="7">
    <source>
        <dbReference type="Proteomes" id="UP000078316"/>
    </source>
</evidence>
<dbReference type="EMBL" id="LWHQ01000016">
    <property type="protein sequence ID" value="OAS25484.1"/>
    <property type="molecule type" value="Genomic_DNA"/>
</dbReference>
<dbReference type="GO" id="GO:0003677">
    <property type="term" value="F:DNA binding"/>
    <property type="evidence" value="ECO:0007669"/>
    <property type="project" value="UniProtKB-KW"/>
</dbReference>
<reference evidence="6 7" key="1">
    <citation type="submission" date="2016-04" db="EMBL/GenBank/DDBJ databases">
        <authorList>
            <person name="Evans L.H."/>
            <person name="Alamgir A."/>
            <person name="Owens N."/>
            <person name="Weber N.D."/>
            <person name="Virtaneva K."/>
            <person name="Barbian K."/>
            <person name="Babar A."/>
            <person name="Rosenke K."/>
        </authorList>
    </citation>
    <scope>NUCLEOTIDE SEQUENCE [LARGE SCALE GENOMIC DNA]</scope>
    <source>
        <strain evidence="6 7">PMB02</strain>
    </source>
</reference>
<dbReference type="InterPro" id="IPR036390">
    <property type="entry name" value="WH_DNA-bd_sf"/>
</dbReference>
<accession>A0A179SDG5</accession>
<dbReference type="InterPro" id="IPR000847">
    <property type="entry name" value="LysR_HTH_N"/>
</dbReference>
<dbReference type="Pfam" id="PF00126">
    <property type="entry name" value="HTH_1"/>
    <property type="match status" value="1"/>
</dbReference>
<dbReference type="GO" id="GO:0032993">
    <property type="term" value="C:protein-DNA complex"/>
    <property type="evidence" value="ECO:0007669"/>
    <property type="project" value="TreeGrafter"/>
</dbReference>
<proteinExistence type="inferred from homology"/>
<dbReference type="InterPro" id="IPR005119">
    <property type="entry name" value="LysR_subst-bd"/>
</dbReference>
<organism evidence="6 7">
    <name type="scientific">Methylobacterium platani</name>
    <dbReference type="NCBI Taxonomy" id="427683"/>
    <lineage>
        <taxon>Bacteria</taxon>
        <taxon>Pseudomonadati</taxon>
        <taxon>Pseudomonadota</taxon>
        <taxon>Alphaproteobacteria</taxon>
        <taxon>Hyphomicrobiales</taxon>
        <taxon>Methylobacteriaceae</taxon>
        <taxon>Methylobacterium</taxon>
    </lineage>
</organism>
<keyword evidence="2" id="KW-0805">Transcription regulation</keyword>
<dbReference type="PROSITE" id="PS50931">
    <property type="entry name" value="HTH_LYSR"/>
    <property type="match status" value="1"/>
</dbReference>
<dbReference type="STRING" id="427683.A5481_08960"/>
<evidence type="ECO:0000256" key="2">
    <source>
        <dbReference type="ARBA" id="ARBA00023015"/>
    </source>
</evidence>
<keyword evidence="3" id="KW-0238">DNA-binding</keyword>
<evidence type="ECO:0000259" key="5">
    <source>
        <dbReference type="PROSITE" id="PS50931"/>
    </source>
</evidence>
<dbReference type="Gene3D" id="3.40.190.10">
    <property type="entry name" value="Periplasmic binding protein-like II"/>
    <property type="match status" value="2"/>
</dbReference>
<comment type="caution">
    <text evidence="6">The sequence shown here is derived from an EMBL/GenBank/DDBJ whole genome shotgun (WGS) entry which is preliminary data.</text>
</comment>